<keyword evidence="2" id="KW-0732">Signal</keyword>
<feature type="signal peptide" evidence="2">
    <location>
        <begin position="1"/>
        <end position="34"/>
    </location>
</feature>
<feature type="region of interest" description="Disordered" evidence="1">
    <location>
        <begin position="38"/>
        <end position="69"/>
    </location>
</feature>
<organism evidence="3 4">
    <name type="scientific">Treponema paraluiscuniculi (strain Cuniculi A)</name>
    <dbReference type="NCBI Taxonomy" id="545776"/>
    <lineage>
        <taxon>Bacteria</taxon>
        <taxon>Pseudomonadati</taxon>
        <taxon>Spirochaetota</taxon>
        <taxon>Spirochaetia</taxon>
        <taxon>Spirochaetales</taxon>
        <taxon>Treponemataceae</taxon>
        <taxon>Treponema</taxon>
    </lineage>
</organism>
<protein>
    <recommendedName>
        <fullName evidence="5">Outer membrane efflux protein</fullName>
    </recommendedName>
</protein>
<reference evidence="3 4" key="1">
    <citation type="journal article" date="2011" name="PLoS ONE">
        <title>Complete genome sequence of Treponema paraluiscuniculi, strain Cuniculi A: the loss of infectivity to humans is associated with genome decay.</title>
        <authorList>
            <person name="Smajs D."/>
            <person name="Zobanikova M."/>
            <person name="Strouhal M."/>
            <person name="Cejkova D."/>
            <person name="Dugan-Rocha S."/>
            <person name="Pospisilova P."/>
            <person name="Norris S.J."/>
            <person name="Albert T."/>
            <person name="Qin X."/>
            <person name="Hallsworth-Pepin K."/>
            <person name="Buhay C."/>
            <person name="Muzny D.M."/>
            <person name="Chen L."/>
            <person name="Gibbs R.A."/>
            <person name="Weinstock G.M."/>
        </authorList>
    </citation>
    <scope>NUCLEOTIDE SEQUENCE [LARGE SCALE GENOMIC DNA]</scope>
    <source>
        <strain evidence="3 4">Cuniculi A</strain>
    </source>
</reference>
<dbReference type="RefSeq" id="WP_013945526.1">
    <property type="nucleotide sequence ID" value="NC_015714.1"/>
</dbReference>
<accession>F7XRI5</accession>
<evidence type="ECO:0008006" key="5">
    <source>
        <dbReference type="Google" id="ProtNLM"/>
    </source>
</evidence>
<evidence type="ECO:0000256" key="2">
    <source>
        <dbReference type="SAM" id="SignalP"/>
    </source>
</evidence>
<evidence type="ECO:0000256" key="1">
    <source>
        <dbReference type="SAM" id="MobiDB-lite"/>
    </source>
</evidence>
<proteinExistence type="predicted"/>
<dbReference type="Proteomes" id="UP000008317">
    <property type="component" value="Chromosome"/>
</dbReference>
<feature type="chain" id="PRO_5003365050" description="Outer membrane efflux protein" evidence="2">
    <location>
        <begin position="35"/>
        <end position="545"/>
    </location>
</feature>
<sequence>MIARRMLCARPWGPSCVVCALWGALAALVPAVGAQEQAVPAPGTPAPPAHTASEAVPPAPEPRAEGEQPSPLVPTALPVPGGAVAARAAPGTVGPRLWERLLQWRVQHGDEHQAPQMAYEIAANNYDIALVKSIVDLRMGTGHIHHNLNGSGAVGIANGTPTLSPYVHLFFPTYQNLSLKADIAIKTNGVASADVTALFGMDLYSKVRRQHQLQVRRARNSMLDAFAAHLRGQHAAREAFLAELDELLSAYSTLLEAQVTEQECTRLVRTMRIQRYQAHSVKLRSATLKHARAERVARRARKTFTALYQDFVRKCGAFEGNDPETFMLQLAQAVPQEPVSSTALLSVENDWEFLKNREDLETQAEARAVDAISYGFNVESGMGSEGKSLKRILANVRMDFPGGGFWLGLNLPYQQWSHVEVNFRLTWDPLSIKYQELSRQTLQLHERLSALKLQDAYEASERKVLGLRHTAESLGWEQEAALTELNILRRSAQTHQKWLEREAIGAHQHARAQHAYLQALITLAKINIKILKFNLETASSFRPVL</sequence>
<dbReference type="HOGENOM" id="CLU_499595_0_0_12"/>
<evidence type="ECO:0000313" key="3">
    <source>
        <dbReference type="EMBL" id="AEH40890.1"/>
    </source>
</evidence>
<dbReference type="EMBL" id="CP002103">
    <property type="protein sequence ID" value="AEH40890.1"/>
    <property type="molecule type" value="Genomic_DNA"/>
</dbReference>
<evidence type="ECO:0000313" key="4">
    <source>
        <dbReference type="Proteomes" id="UP000008317"/>
    </source>
</evidence>
<name>F7XRI5_TREPU</name>
<dbReference type="AlphaFoldDB" id="F7XRI5"/>
<dbReference type="PATRIC" id="fig|545776.3.peg.972"/>
<dbReference type="KEGG" id="tpl:TPCCA_0966"/>
<gene>
    <name evidence="3" type="ordered locus">TPCCA_0966</name>
</gene>